<keyword evidence="1" id="KW-0812">Transmembrane</keyword>
<dbReference type="AlphaFoldDB" id="A0A397V9E3"/>
<keyword evidence="1" id="KW-0472">Membrane</keyword>
<keyword evidence="1" id="KW-1133">Transmembrane helix</keyword>
<proteinExistence type="predicted"/>
<evidence type="ECO:0000313" key="2">
    <source>
        <dbReference type="EMBL" id="RIB17937.1"/>
    </source>
</evidence>
<name>A0A397V9E3_9GLOM</name>
<organism evidence="2 3">
    <name type="scientific">Gigaspora rosea</name>
    <dbReference type="NCBI Taxonomy" id="44941"/>
    <lineage>
        <taxon>Eukaryota</taxon>
        <taxon>Fungi</taxon>
        <taxon>Fungi incertae sedis</taxon>
        <taxon>Mucoromycota</taxon>
        <taxon>Glomeromycotina</taxon>
        <taxon>Glomeromycetes</taxon>
        <taxon>Diversisporales</taxon>
        <taxon>Gigasporaceae</taxon>
        <taxon>Gigaspora</taxon>
    </lineage>
</organism>
<comment type="caution">
    <text evidence="2">The sequence shown here is derived from an EMBL/GenBank/DDBJ whole genome shotgun (WGS) entry which is preliminary data.</text>
</comment>
<dbReference type="EMBL" id="QKWP01000573">
    <property type="protein sequence ID" value="RIB17937.1"/>
    <property type="molecule type" value="Genomic_DNA"/>
</dbReference>
<dbReference type="Proteomes" id="UP000266673">
    <property type="component" value="Unassembled WGS sequence"/>
</dbReference>
<feature type="transmembrane region" description="Helical" evidence="1">
    <location>
        <begin position="7"/>
        <end position="28"/>
    </location>
</feature>
<evidence type="ECO:0008006" key="4">
    <source>
        <dbReference type="Google" id="ProtNLM"/>
    </source>
</evidence>
<reference evidence="2 3" key="1">
    <citation type="submission" date="2018-06" db="EMBL/GenBank/DDBJ databases">
        <title>Comparative genomics reveals the genomic features of Rhizophagus irregularis, R. cerebriforme, R. diaphanum and Gigaspora rosea, and their symbiotic lifestyle signature.</title>
        <authorList>
            <person name="Morin E."/>
            <person name="San Clemente H."/>
            <person name="Chen E.C.H."/>
            <person name="De La Providencia I."/>
            <person name="Hainaut M."/>
            <person name="Kuo A."/>
            <person name="Kohler A."/>
            <person name="Murat C."/>
            <person name="Tang N."/>
            <person name="Roy S."/>
            <person name="Loubradou J."/>
            <person name="Henrissat B."/>
            <person name="Grigoriev I.V."/>
            <person name="Corradi N."/>
            <person name="Roux C."/>
            <person name="Martin F.M."/>
        </authorList>
    </citation>
    <scope>NUCLEOTIDE SEQUENCE [LARGE SCALE GENOMIC DNA]</scope>
    <source>
        <strain evidence="2 3">DAOM 194757</strain>
    </source>
</reference>
<sequence length="74" mass="8393">MPVSDGQFAQCVLVIGWCYFWSSLGGAFGRRWWCFWLSFGGAFGRRLVVLLVVVWWCFTLFGGAFGCSLVDQKL</sequence>
<evidence type="ECO:0000313" key="3">
    <source>
        <dbReference type="Proteomes" id="UP000266673"/>
    </source>
</evidence>
<feature type="transmembrane region" description="Helical" evidence="1">
    <location>
        <begin position="48"/>
        <end position="70"/>
    </location>
</feature>
<evidence type="ECO:0000256" key="1">
    <source>
        <dbReference type="SAM" id="Phobius"/>
    </source>
</evidence>
<accession>A0A397V9E3</accession>
<protein>
    <recommendedName>
        <fullName evidence="4">Transmembrane protein</fullName>
    </recommendedName>
</protein>
<keyword evidence="3" id="KW-1185">Reference proteome</keyword>
<gene>
    <name evidence="2" type="ORF">C2G38_2186018</name>
</gene>